<dbReference type="PANTHER" id="PTHR45138:SF9">
    <property type="entry name" value="DIGUANYLATE CYCLASE DGCM-RELATED"/>
    <property type="match status" value="1"/>
</dbReference>
<evidence type="ECO:0000313" key="4">
    <source>
        <dbReference type="EMBL" id="NIH67611.1"/>
    </source>
</evidence>
<reference evidence="4 5" key="1">
    <citation type="submission" date="2020-02" db="EMBL/GenBank/DDBJ databases">
        <title>Sequencing the genomes of 1000 actinobacteria strains.</title>
        <authorList>
            <person name="Klenk H.-P."/>
        </authorList>
    </citation>
    <scope>NUCLEOTIDE SEQUENCE [LARGE SCALE GENOMIC DNA]</scope>
    <source>
        <strain evidence="4 5">DSM 45201</strain>
    </source>
</reference>
<dbReference type="FunFam" id="3.30.70.270:FF:000001">
    <property type="entry name" value="Diguanylate cyclase domain protein"/>
    <property type="match status" value="1"/>
</dbReference>
<dbReference type="AlphaFoldDB" id="A0A846LJW0"/>
<dbReference type="InterPro" id="IPR000160">
    <property type="entry name" value="GGDEF_dom"/>
</dbReference>
<dbReference type="Proteomes" id="UP000552836">
    <property type="component" value="Unassembled WGS sequence"/>
</dbReference>
<dbReference type="SUPFAM" id="SSF55073">
    <property type="entry name" value="Nucleotide cyclase"/>
    <property type="match status" value="1"/>
</dbReference>
<evidence type="ECO:0000313" key="5">
    <source>
        <dbReference type="Proteomes" id="UP000552836"/>
    </source>
</evidence>
<dbReference type="SMART" id="SM00267">
    <property type="entry name" value="GGDEF"/>
    <property type="match status" value="1"/>
</dbReference>
<dbReference type="EMBL" id="JAAMPA010000001">
    <property type="protein sequence ID" value="NIH67611.1"/>
    <property type="molecule type" value="Genomic_DNA"/>
</dbReference>
<dbReference type="Gene3D" id="3.30.70.270">
    <property type="match status" value="1"/>
</dbReference>
<feature type="region of interest" description="Disordered" evidence="1">
    <location>
        <begin position="348"/>
        <end position="371"/>
    </location>
</feature>
<evidence type="ECO:0000256" key="2">
    <source>
        <dbReference type="SAM" id="Phobius"/>
    </source>
</evidence>
<organism evidence="4 5">
    <name type="scientific">Modestobacter marinus</name>
    <dbReference type="NCBI Taxonomy" id="477641"/>
    <lineage>
        <taxon>Bacteria</taxon>
        <taxon>Bacillati</taxon>
        <taxon>Actinomycetota</taxon>
        <taxon>Actinomycetes</taxon>
        <taxon>Geodermatophilales</taxon>
        <taxon>Geodermatophilaceae</taxon>
        <taxon>Modestobacter</taxon>
    </lineage>
</organism>
<comment type="caution">
    <text evidence="4">The sequence shown here is derived from an EMBL/GenBank/DDBJ whole genome shotgun (WGS) entry which is preliminary data.</text>
</comment>
<name>A0A846LJW0_9ACTN</name>
<dbReference type="InterPro" id="IPR029787">
    <property type="entry name" value="Nucleotide_cyclase"/>
</dbReference>
<keyword evidence="2" id="KW-0472">Membrane</keyword>
<dbReference type="InterPro" id="IPR050469">
    <property type="entry name" value="Diguanylate_Cyclase"/>
</dbReference>
<dbReference type="Pfam" id="PF00990">
    <property type="entry name" value="GGDEF"/>
    <property type="match status" value="1"/>
</dbReference>
<dbReference type="RefSeq" id="WP_166754979.1">
    <property type="nucleotide sequence ID" value="NZ_BAABJU010000006.1"/>
</dbReference>
<feature type="transmembrane region" description="Helical" evidence="2">
    <location>
        <begin position="51"/>
        <end position="72"/>
    </location>
</feature>
<dbReference type="InterPro" id="IPR043128">
    <property type="entry name" value="Rev_trsase/Diguanyl_cyclase"/>
</dbReference>
<evidence type="ECO:0000259" key="3">
    <source>
        <dbReference type="PROSITE" id="PS50887"/>
    </source>
</evidence>
<accession>A0A846LJW0</accession>
<dbReference type="GO" id="GO:0005886">
    <property type="term" value="C:plasma membrane"/>
    <property type="evidence" value="ECO:0007669"/>
    <property type="project" value="TreeGrafter"/>
</dbReference>
<gene>
    <name evidence="4" type="ORF">FB380_002057</name>
</gene>
<sequence length="371" mass="38428">MSSPGAGSRAMRWLRGGARDRTRFADMCLRFRRPYVFGGAVTVAKLAGVPWVGLPLVLLLVAGGLTMAGGVLLQRRLRRPSEPVVAATFVLLQLNLAVVVLLTGGATSPYLVLLTIPLFSQAVCFRPPVLVTGAALTFLFAGLAVLAADALPAVPPLPGPVGLVALAAVLTCLTVAARYLASADLHSRDEAVLDPMTGLYNRLTLADRFTQAQEEAADDGGSLALVMCDVDHFKSINDTHGHDRGDQVLIELARRLRRSLRAGDVAFRVGGEEFVVLLPGRDGAAAVQIAERMRLAVSAEPLAGLPVTISSGVVVATGGDGTLGGLLRSCDAALYAAKAAGRDRVVAAAPSSAGPDRPLPAPRPVTLGSAG</sequence>
<dbReference type="PROSITE" id="PS50887">
    <property type="entry name" value="GGDEF"/>
    <property type="match status" value="1"/>
</dbReference>
<dbReference type="GO" id="GO:0043709">
    <property type="term" value="P:cell adhesion involved in single-species biofilm formation"/>
    <property type="evidence" value="ECO:0007669"/>
    <property type="project" value="TreeGrafter"/>
</dbReference>
<dbReference type="CDD" id="cd01949">
    <property type="entry name" value="GGDEF"/>
    <property type="match status" value="1"/>
</dbReference>
<dbReference type="GO" id="GO:1902201">
    <property type="term" value="P:negative regulation of bacterial-type flagellum-dependent cell motility"/>
    <property type="evidence" value="ECO:0007669"/>
    <property type="project" value="TreeGrafter"/>
</dbReference>
<feature type="domain" description="GGDEF" evidence="3">
    <location>
        <begin position="221"/>
        <end position="350"/>
    </location>
</feature>
<dbReference type="PANTHER" id="PTHR45138">
    <property type="entry name" value="REGULATORY COMPONENTS OF SENSORY TRANSDUCTION SYSTEM"/>
    <property type="match status" value="1"/>
</dbReference>
<feature type="transmembrane region" description="Helical" evidence="2">
    <location>
        <begin position="160"/>
        <end position="181"/>
    </location>
</feature>
<dbReference type="GO" id="GO:0052621">
    <property type="term" value="F:diguanylate cyclase activity"/>
    <property type="evidence" value="ECO:0007669"/>
    <property type="project" value="TreeGrafter"/>
</dbReference>
<keyword evidence="2" id="KW-1133">Transmembrane helix</keyword>
<feature type="transmembrane region" description="Helical" evidence="2">
    <location>
        <begin position="130"/>
        <end position="148"/>
    </location>
</feature>
<proteinExistence type="predicted"/>
<dbReference type="NCBIfam" id="TIGR00254">
    <property type="entry name" value="GGDEF"/>
    <property type="match status" value="1"/>
</dbReference>
<keyword evidence="2" id="KW-0812">Transmembrane</keyword>
<evidence type="ECO:0000256" key="1">
    <source>
        <dbReference type="SAM" id="MobiDB-lite"/>
    </source>
</evidence>
<protein>
    <submittedName>
        <fullName evidence="4">Diguanylate cyclase (GGDEF)-like protein</fullName>
    </submittedName>
</protein>